<evidence type="ECO:0000313" key="4">
    <source>
        <dbReference type="Proteomes" id="UP000824782"/>
    </source>
</evidence>
<dbReference type="InterPro" id="IPR019496">
    <property type="entry name" value="NUFIP1_cons_dom"/>
</dbReference>
<evidence type="ECO:0000256" key="1">
    <source>
        <dbReference type="SAM" id="MobiDB-lite"/>
    </source>
</evidence>
<feature type="compositionally biased region" description="Basic and acidic residues" evidence="1">
    <location>
        <begin position="83"/>
        <end position="92"/>
    </location>
</feature>
<feature type="region of interest" description="Disordered" evidence="1">
    <location>
        <begin position="439"/>
        <end position="482"/>
    </location>
</feature>
<dbReference type="SMART" id="SM00355">
    <property type="entry name" value="ZnF_C2H2"/>
    <property type="match status" value="2"/>
</dbReference>
<dbReference type="Pfam" id="PF10453">
    <property type="entry name" value="NUFIP1"/>
    <property type="match status" value="1"/>
</dbReference>
<feature type="compositionally biased region" description="Polar residues" evidence="1">
    <location>
        <begin position="348"/>
        <end position="364"/>
    </location>
</feature>
<name>A0AAV7CMN6_ENGPU</name>
<feature type="compositionally biased region" description="Polar residues" evidence="1">
    <location>
        <begin position="439"/>
        <end position="451"/>
    </location>
</feature>
<dbReference type="PANTHER" id="PTHR13309:SF0">
    <property type="entry name" value="FMR1-INTERACTING PROTEIN NUFIP1"/>
    <property type="match status" value="1"/>
</dbReference>
<feature type="compositionally biased region" description="Polar residues" evidence="1">
    <location>
        <begin position="222"/>
        <end position="231"/>
    </location>
</feature>
<feature type="compositionally biased region" description="Basic and acidic residues" evidence="1">
    <location>
        <begin position="464"/>
        <end position="482"/>
    </location>
</feature>
<protein>
    <recommendedName>
        <fullName evidence="2">C2H2-type domain-containing protein</fullName>
    </recommendedName>
</protein>
<dbReference type="Proteomes" id="UP000824782">
    <property type="component" value="Unassembled WGS sequence"/>
</dbReference>
<dbReference type="PROSITE" id="PS00028">
    <property type="entry name" value="ZINC_FINGER_C2H2_1"/>
    <property type="match status" value="1"/>
</dbReference>
<proteinExistence type="predicted"/>
<gene>
    <name evidence="3" type="ORF">GDO81_005239</name>
</gene>
<dbReference type="GO" id="GO:0000492">
    <property type="term" value="P:box C/D snoRNP assembly"/>
    <property type="evidence" value="ECO:0007669"/>
    <property type="project" value="TreeGrafter"/>
</dbReference>
<dbReference type="AlphaFoldDB" id="A0AAV7CMN6"/>
<reference evidence="3" key="1">
    <citation type="thesis" date="2020" institute="ProQuest LLC" country="789 East Eisenhower Parkway, Ann Arbor, MI, USA">
        <title>Comparative Genomics and Chromosome Evolution.</title>
        <authorList>
            <person name="Mudd A.B."/>
        </authorList>
    </citation>
    <scope>NUCLEOTIDE SEQUENCE</scope>
    <source>
        <strain evidence="3">237g6f4</strain>
        <tissue evidence="3">Blood</tissue>
    </source>
</reference>
<feature type="region of interest" description="Disordered" evidence="1">
    <location>
        <begin position="61"/>
        <end position="101"/>
    </location>
</feature>
<feature type="domain" description="C2H2-type" evidence="2">
    <location>
        <begin position="108"/>
        <end position="128"/>
    </location>
</feature>
<dbReference type="InterPro" id="IPR039136">
    <property type="entry name" value="NUFIP1-like"/>
</dbReference>
<feature type="region of interest" description="Disordered" evidence="1">
    <location>
        <begin position="205"/>
        <end position="295"/>
    </location>
</feature>
<feature type="compositionally biased region" description="Low complexity" evidence="1">
    <location>
        <begin position="70"/>
        <end position="82"/>
    </location>
</feature>
<evidence type="ECO:0000313" key="3">
    <source>
        <dbReference type="EMBL" id="KAG8586076.1"/>
    </source>
</evidence>
<dbReference type="EMBL" id="WNYA01000002">
    <property type="protein sequence ID" value="KAG8586076.1"/>
    <property type="molecule type" value="Genomic_DNA"/>
</dbReference>
<organism evidence="3 4">
    <name type="scientific">Engystomops pustulosus</name>
    <name type="common">Tungara frog</name>
    <name type="synonym">Physalaemus pustulosus</name>
    <dbReference type="NCBI Taxonomy" id="76066"/>
    <lineage>
        <taxon>Eukaryota</taxon>
        <taxon>Metazoa</taxon>
        <taxon>Chordata</taxon>
        <taxon>Craniata</taxon>
        <taxon>Vertebrata</taxon>
        <taxon>Euteleostomi</taxon>
        <taxon>Amphibia</taxon>
        <taxon>Batrachia</taxon>
        <taxon>Anura</taxon>
        <taxon>Neobatrachia</taxon>
        <taxon>Hyloidea</taxon>
        <taxon>Leptodactylidae</taxon>
        <taxon>Leiuperinae</taxon>
        <taxon>Engystomops</taxon>
    </lineage>
</organism>
<comment type="caution">
    <text evidence="3">The sequence shown here is derived from an EMBL/GenBank/DDBJ whole genome shotgun (WGS) entry which is preliminary data.</text>
</comment>
<dbReference type="InterPro" id="IPR013087">
    <property type="entry name" value="Znf_C2H2_type"/>
</dbReference>
<sequence length="501" mass="56929">MSPGSERHMHVVIMEQHAAYPPPVLRAPVFPASPAPSSGPPGIWSPAAPWYGGWNQWGPQPGYHHHHQQQQHYGGPRHYGQHAQEDNGCHGNKERKKKRKEPVYSHYCDTCDRGFKNQEKYDEHVLQHVKCQEADCNFRAHEKLVQFHWRNMHGPGAKRIKLDTPEDVKKWREDRRKNYPTAQNIAKKGKIQKEKEERGEVLKTAQFGKMKGMRNPAGGGRNNSNWKNPQNSRRRRKKFNTDEATNQEGAVKAEIKSTEPSKETLTGQSNNHTVNPLDMLAGGDPDSDSGEEPVSSCLTVIPKQVTSGLSRLISSYGSASDSDSEPEELPFKKITEAIEENKDILETLGQSTDSQPPNVNTENTLRVESRTPRASKPKVTHNKVNNNKDRNNTRKQVNTRNRTTLLEMLLARDIRHERNAILQCVRYIVQNNFFESTQSHDQPITSETSPAKSEDGEAQSEMKSNTKEEKMPMDHSFNRKLEPVDDEIWETNATCVETFGI</sequence>
<keyword evidence="4" id="KW-1185">Reference proteome</keyword>
<feature type="region of interest" description="Disordered" evidence="1">
    <location>
        <begin position="348"/>
        <end position="395"/>
    </location>
</feature>
<evidence type="ECO:0000259" key="2">
    <source>
        <dbReference type="PROSITE" id="PS00028"/>
    </source>
</evidence>
<dbReference type="GO" id="GO:0005634">
    <property type="term" value="C:nucleus"/>
    <property type="evidence" value="ECO:0007669"/>
    <property type="project" value="TreeGrafter"/>
</dbReference>
<feature type="compositionally biased region" description="Polar residues" evidence="1">
    <location>
        <begin position="263"/>
        <end position="274"/>
    </location>
</feature>
<accession>A0AAV7CMN6</accession>
<dbReference type="PANTHER" id="PTHR13309">
    <property type="entry name" value="NUCLEAR FRAGILE X MENTAL RETARDATION PROTEIN INTERACTING PROTEIN 1"/>
    <property type="match status" value="1"/>
</dbReference>
<feature type="compositionally biased region" description="Basic and acidic residues" evidence="1">
    <location>
        <begin position="251"/>
        <end position="262"/>
    </location>
</feature>
<dbReference type="GO" id="GO:0003723">
    <property type="term" value="F:RNA binding"/>
    <property type="evidence" value="ECO:0007669"/>
    <property type="project" value="InterPro"/>
</dbReference>